<evidence type="ECO:0000313" key="3">
    <source>
        <dbReference type="EMBL" id="MBB6145174.1"/>
    </source>
</evidence>
<feature type="transmembrane region" description="Helical" evidence="1">
    <location>
        <begin position="152"/>
        <end position="171"/>
    </location>
</feature>
<dbReference type="EMBL" id="JACHEK010000006">
    <property type="protein sequence ID" value="MBB6145174.1"/>
    <property type="molecule type" value="Genomic_DNA"/>
</dbReference>
<comment type="caution">
    <text evidence="3">The sequence shown here is derived from an EMBL/GenBank/DDBJ whole genome shotgun (WGS) entry which is preliminary data.</text>
</comment>
<keyword evidence="1" id="KW-1133">Transmembrane helix</keyword>
<gene>
    <name evidence="3" type="ORF">HNQ77_003132</name>
</gene>
<feature type="transmembrane region" description="Helical" evidence="1">
    <location>
        <begin position="43"/>
        <end position="64"/>
    </location>
</feature>
<feature type="domain" description="CAAX prenyl protease 2/Lysostaphin resistance protein A-like" evidence="2">
    <location>
        <begin position="123"/>
        <end position="214"/>
    </location>
</feature>
<feature type="transmembrane region" description="Helical" evidence="1">
    <location>
        <begin position="120"/>
        <end position="140"/>
    </location>
</feature>
<dbReference type="PANTHER" id="PTHR39430">
    <property type="entry name" value="MEMBRANE-ASSOCIATED PROTEASE-RELATED"/>
    <property type="match status" value="1"/>
</dbReference>
<dbReference type="PANTHER" id="PTHR39430:SF1">
    <property type="entry name" value="PROTEASE"/>
    <property type="match status" value="1"/>
</dbReference>
<sequence>MRSTSRIRALLWFFIAAGYFYFARDIAIRAALGLSSGDWLELVNRTVLLFLLIVGYAAMGYIGQQQLHPVDRMGLELRPGWRREVGLGAAIGWGGIIACVLPIALIGGLVVTIYTTWHQFALIFLDFAILAIAALAEEVAFRGYPFQRLIDAIGPGAATFLISILFALIHWNNPGSTAASTLVTFLAGWLLALTYLRTRALWVGWGFHVAWNVIMGILFGLPISGITNFSPVFATNTIGPAWITGGDYGPEGSAICAVVMLVLLIVMYIATGDLKHKYAQPVIVAGGMPVDVDAIARRQHEAAMGVAAAEPAPPQLVQIGGIAPALPLKTIEIPEENPPQES</sequence>
<organism evidence="3 4">
    <name type="scientific">Silvibacterium bohemicum</name>
    <dbReference type="NCBI Taxonomy" id="1577686"/>
    <lineage>
        <taxon>Bacteria</taxon>
        <taxon>Pseudomonadati</taxon>
        <taxon>Acidobacteriota</taxon>
        <taxon>Terriglobia</taxon>
        <taxon>Terriglobales</taxon>
        <taxon>Acidobacteriaceae</taxon>
        <taxon>Silvibacterium</taxon>
    </lineage>
</organism>
<feature type="transmembrane region" description="Helical" evidence="1">
    <location>
        <begin position="7"/>
        <end position="23"/>
    </location>
</feature>
<name>A0A841K4I8_9BACT</name>
<dbReference type="RefSeq" id="WP_050061704.1">
    <property type="nucleotide sequence ID" value="NZ_JACHEK010000006.1"/>
</dbReference>
<evidence type="ECO:0000256" key="1">
    <source>
        <dbReference type="SAM" id="Phobius"/>
    </source>
</evidence>
<dbReference type="Proteomes" id="UP000538666">
    <property type="component" value="Unassembled WGS sequence"/>
</dbReference>
<dbReference type="GO" id="GO:0004175">
    <property type="term" value="F:endopeptidase activity"/>
    <property type="evidence" value="ECO:0007669"/>
    <property type="project" value="UniProtKB-ARBA"/>
</dbReference>
<dbReference type="Pfam" id="PF02517">
    <property type="entry name" value="Rce1-like"/>
    <property type="match status" value="1"/>
</dbReference>
<evidence type="ECO:0000259" key="2">
    <source>
        <dbReference type="Pfam" id="PF02517"/>
    </source>
</evidence>
<reference evidence="3 4" key="1">
    <citation type="submission" date="2020-08" db="EMBL/GenBank/DDBJ databases">
        <title>Genomic Encyclopedia of Type Strains, Phase IV (KMG-IV): sequencing the most valuable type-strain genomes for metagenomic binning, comparative biology and taxonomic classification.</title>
        <authorList>
            <person name="Goeker M."/>
        </authorList>
    </citation>
    <scope>NUCLEOTIDE SEQUENCE [LARGE SCALE GENOMIC DNA]</scope>
    <source>
        <strain evidence="3 4">DSM 103733</strain>
    </source>
</reference>
<feature type="transmembrane region" description="Helical" evidence="1">
    <location>
        <begin position="203"/>
        <end position="223"/>
    </location>
</feature>
<dbReference type="GO" id="GO:0080120">
    <property type="term" value="P:CAAX-box protein maturation"/>
    <property type="evidence" value="ECO:0007669"/>
    <property type="project" value="UniProtKB-ARBA"/>
</dbReference>
<dbReference type="OrthoDB" id="324900at2"/>
<protein>
    <recommendedName>
        <fullName evidence="2">CAAX prenyl protease 2/Lysostaphin resistance protein A-like domain-containing protein</fullName>
    </recommendedName>
</protein>
<proteinExistence type="predicted"/>
<accession>A0A841K4I8</accession>
<dbReference type="InterPro" id="IPR003675">
    <property type="entry name" value="Rce1/LyrA-like_dom"/>
</dbReference>
<evidence type="ECO:0000313" key="4">
    <source>
        <dbReference type="Proteomes" id="UP000538666"/>
    </source>
</evidence>
<keyword evidence="1" id="KW-0812">Transmembrane</keyword>
<feature type="transmembrane region" description="Helical" evidence="1">
    <location>
        <begin position="177"/>
        <end position="196"/>
    </location>
</feature>
<feature type="transmembrane region" description="Helical" evidence="1">
    <location>
        <begin position="252"/>
        <end position="270"/>
    </location>
</feature>
<feature type="transmembrane region" description="Helical" evidence="1">
    <location>
        <begin position="85"/>
        <end position="114"/>
    </location>
</feature>
<dbReference type="AlphaFoldDB" id="A0A841K4I8"/>
<keyword evidence="1" id="KW-0472">Membrane</keyword>
<keyword evidence="4" id="KW-1185">Reference proteome</keyword>